<dbReference type="Pfam" id="PF00873">
    <property type="entry name" value="ACR_tran"/>
    <property type="match status" value="1"/>
</dbReference>
<evidence type="ECO:0000256" key="5">
    <source>
        <dbReference type="ARBA" id="ARBA00022475"/>
    </source>
</evidence>
<protein>
    <submittedName>
        <fullName evidence="10">Cobalt-zinc-cadmium resistance protein CzcA</fullName>
    </submittedName>
</protein>
<dbReference type="OrthoDB" id="9758757at2"/>
<evidence type="ECO:0000256" key="3">
    <source>
        <dbReference type="ARBA" id="ARBA00010942"/>
    </source>
</evidence>
<dbReference type="InterPro" id="IPR027463">
    <property type="entry name" value="AcrB_DN_DC_subdom"/>
</dbReference>
<dbReference type="InterPro" id="IPR001036">
    <property type="entry name" value="Acrflvin-R"/>
</dbReference>
<feature type="transmembrane region" description="Helical" evidence="9">
    <location>
        <begin position="483"/>
        <end position="508"/>
    </location>
</feature>
<feature type="transmembrane region" description="Helical" evidence="9">
    <location>
        <begin position="543"/>
        <end position="562"/>
    </location>
</feature>
<evidence type="ECO:0000256" key="7">
    <source>
        <dbReference type="ARBA" id="ARBA00022989"/>
    </source>
</evidence>
<keyword evidence="7 9" id="KW-1133">Transmembrane helix</keyword>
<keyword evidence="11" id="KW-1185">Reference proteome</keyword>
<dbReference type="GO" id="GO:0005886">
    <property type="term" value="C:plasma membrane"/>
    <property type="evidence" value="ECO:0007669"/>
    <property type="project" value="UniProtKB-SubCell"/>
</dbReference>
<dbReference type="SUPFAM" id="SSF82866">
    <property type="entry name" value="Multidrug efflux transporter AcrB transmembrane domain"/>
    <property type="match status" value="2"/>
</dbReference>
<evidence type="ECO:0000256" key="2">
    <source>
        <dbReference type="ARBA" id="ARBA00007613"/>
    </source>
</evidence>
<dbReference type="NCBIfam" id="TIGR00914">
    <property type="entry name" value="2A0601"/>
    <property type="match status" value="1"/>
</dbReference>
<evidence type="ECO:0000256" key="4">
    <source>
        <dbReference type="ARBA" id="ARBA00022448"/>
    </source>
</evidence>
<comment type="similarity">
    <text evidence="2">Belongs to the outer membrane factor (OMF) (TC 1.B.17) family.</text>
</comment>
<dbReference type="GO" id="GO:0015562">
    <property type="term" value="F:efflux transmembrane transporter activity"/>
    <property type="evidence" value="ECO:0007669"/>
    <property type="project" value="InterPro"/>
</dbReference>
<dbReference type="RefSeq" id="WP_092544239.1">
    <property type="nucleotide sequence ID" value="NZ_FOKV01000008.1"/>
</dbReference>
<keyword evidence="6 9" id="KW-0812">Transmembrane</keyword>
<dbReference type="InterPro" id="IPR003423">
    <property type="entry name" value="OMP_efflux"/>
</dbReference>
<evidence type="ECO:0000313" key="11">
    <source>
        <dbReference type="Proteomes" id="UP000199438"/>
    </source>
</evidence>
<keyword evidence="5" id="KW-1003">Cell membrane</keyword>
<evidence type="ECO:0000256" key="6">
    <source>
        <dbReference type="ARBA" id="ARBA00022692"/>
    </source>
</evidence>
<feature type="transmembrane region" description="Helical" evidence="9">
    <location>
        <begin position="879"/>
        <end position="898"/>
    </location>
</feature>
<dbReference type="InterPro" id="IPR004763">
    <property type="entry name" value="CusA-like"/>
</dbReference>
<feature type="transmembrane region" description="Helical" evidence="9">
    <location>
        <begin position="980"/>
        <end position="997"/>
    </location>
</feature>
<evidence type="ECO:0000313" key="10">
    <source>
        <dbReference type="EMBL" id="SFC76664.1"/>
    </source>
</evidence>
<feature type="transmembrane region" description="Helical" evidence="9">
    <location>
        <begin position="341"/>
        <end position="360"/>
    </location>
</feature>
<dbReference type="Gene3D" id="3.30.70.1320">
    <property type="entry name" value="Multidrug efflux transporter AcrB pore domain like"/>
    <property type="match status" value="1"/>
</dbReference>
<dbReference type="Pfam" id="PF02321">
    <property type="entry name" value="OEP"/>
    <property type="match status" value="1"/>
</dbReference>
<dbReference type="PRINTS" id="PR00702">
    <property type="entry name" value="ACRIFLAVINRP"/>
</dbReference>
<dbReference type="SUPFAM" id="SSF82693">
    <property type="entry name" value="Multidrug efflux transporter AcrB pore domain, PN1, PN2, PC1 and PC2 subdomains"/>
    <property type="match status" value="3"/>
</dbReference>
<comment type="similarity">
    <text evidence="3">Belongs to the resistance-nodulation-cell division (RND) (TC 2.A.6) family.</text>
</comment>
<feature type="transmembrane region" description="Helical" evidence="9">
    <location>
        <begin position="1051"/>
        <end position="1069"/>
    </location>
</feature>
<keyword evidence="4" id="KW-0813">Transport</keyword>
<reference evidence="11" key="1">
    <citation type="submission" date="2016-10" db="EMBL/GenBank/DDBJ databases">
        <authorList>
            <person name="Varghese N."/>
            <person name="Submissions S."/>
        </authorList>
    </citation>
    <scope>NUCLEOTIDE SEQUENCE [LARGE SCALE GENOMIC DNA]</scope>
    <source>
        <strain evidence="11">DSM 24499</strain>
    </source>
</reference>
<feature type="transmembrane region" description="Helical" evidence="9">
    <location>
        <begin position="367"/>
        <end position="387"/>
    </location>
</feature>
<dbReference type="PANTHER" id="PTHR32063:SF24">
    <property type="entry name" value="CATION EFFLUX SYSTEM (ACRB_ACRD_ACRF FAMILY)"/>
    <property type="match status" value="1"/>
</dbReference>
<dbReference type="Gene3D" id="1.20.1600.10">
    <property type="entry name" value="Outer membrane efflux proteins (OEP)"/>
    <property type="match status" value="1"/>
</dbReference>
<evidence type="ECO:0000256" key="9">
    <source>
        <dbReference type="SAM" id="Phobius"/>
    </source>
</evidence>
<feature type="transmembrane region" description="Helical" evidence="9">
    <location>
        <begin position="453"/>
        <end position="471"/>
    </location>
</feature>
<dbReference type="GO" id="GO:0042910">
    <property type="term" value="F:xenobiotic transmembrane transporter activity"/>
    <property type="evidence" value="ECO:0007669"/>
    <property type="project" value="TreeGrafter"/>
</dbReference>
<dbReference type="GO" id="GO:0008324">
    <property type="term" value="F:monoatomic cation transmembrane transporter activity"/>
    <property type="evidence" value="ECO:0007669"/>
    <property type="project" value="InterPro"/>
</dbReference>
<dbReference type="Gene3D" id="3.30.70.1430">
    <property type="entry name" value="Multidrug efflux transporter AcrB pore domain"/>
    <property type="match status" value="2"/>
</dbReference>
<evidence type="ECO:0000256" key="1">
    <source>
        <dbReference type="ARBA" id="ARBA00004651"/>
    </source>
</evidence>
<feature type="transmembrane region" description="Helical" evidence="9">
    <location>
        <begin position="1009"/>
        <end position="1031"/>
    </location>
</feature>
<feature type="transmembrane region" description="Helical" evidence="9">
    <location>
        <begin position="393"/>
        <end position="417"/>
    </location>
</feature>
<dbReference type="Proteomes" id="UP000199438">
    <property type="component" value="Unassembled WGS sequence"/>
</dbReference>
<dbReference type="Gene3D" id="1.20.1640.10">
    <property type="entry name" value="Multidrug efflux transporter AcrB transmembrane domain"/>
    <property type="match status" value="2"/>
</dbReference>
<feature type="transmembrane region" description="Helical" evidence="9">
    <location>
        <begin position="930"/>
        <end position="952"/>
    </location>
</feature>
<dbReference type="Gene3D" id="3.30.2090.10">
    <property type="entry name" value="Multidrug efflux transporter AcrB TolC docking domain, DN and DC subdomains"/>
    <property type="match status" value="2"/>
</dbReference>
<sequence length="1451" mass="161598">MLQNIIRFSLQNKILVGIFTVILIGVGIYSLSNIPIGAVPDITNNQVQVITTSQNLSTQDMERYITYPIELEMANLPGVKEIRSVSKFGLSVVTIVFDESLGTYLPRQLISEKINAAKESIPEGFGSPVMGPISTGLGEIYQYTLETEPGYEDQYDATELRSIQDWIVKRELSGIDGVVEINTWGGFLKQYEVAINSAKLSSLDIGISDILSALQANNSISGGGYIEKNDQVFFIRGDGKIDSLEKIRNTVVTVKGSTPIYVKDIAQVDFGHAPRYGAITGNGEGEKVLGQIMMLKGANSQKVINSVKERVAEIESNLPEGVKINPFLDRSELIGKTTFTITENLVLGFIIVIFVVVVILGDIRSGIIVASVIPLCLLFTLTMMYIFKIDANLMSLGAIDFGIIIDGAVIIVEYCAFEITQRFRKYDKLNKEEVHNLNDQATFVSASKMMGSAIFGQVIILIVFLPILSLTNVEGKMFRPMALAFSFAIIGAIILCLTYVPVASALFLKPKKKETSSLSFRVLEKVRNSYAKFMNRLFNFRKTVIAGALVLLAIAVYIFSGLGGEFIPQLDEGDFVIQPVFKTGTSLSATINKTTQMEQILLDKFPEVKQVVSRIGAAEVPTDPMSMEESDVIIALKDKSEWTTVETKDELAAKIKEELAVIPGMELEFTQPIEMRFNELITGVRADIAIKIFGQNLDILSSKANRIKSLIEDVPGASDITVEKIVGLPQITVDYNRAKLSKYGIDIQDVNEVLSMGFSGTSVGTVFEGERSFDLVMRLSENQRRDIGNLNNLYIDTPTAGKIPLREVADISVQNGAAKISRDDTKRRIVVGVNVRNRDLKSVVSDIQKIVDENISLPPGYTIDYGGQFENLESASKRLQIAIPIALILIFILLFFAFHDLREVLMIYSAIPFATIGGILFLWFRGMPFSISAGVGFIALFGIAVLNGIVLIEHYKEMSEGGAKLTSADIINGAKDRLRAVLLTALSAALGFLPMAISNNAGAEVQRPLATVVIGGLITSTLLTLVVLPIIYSLFHKEKKTEEEGEKKLRVQPLSIIIFFAMLSIPAMGQSQQKDPVIINNINELQQLASENNLGIKADSLEILNKQNLVSTAFNLEKTSVYYNYDESNVFNNLPLKTWGVSQDFDFPGVYFKQRKKLKNQAELQEQFFDLRKTILDKKLAQLYYEYQKLIAQENLYTNLDSLYDNFAHAASRKFELGESNYLEKITAQAKQQEIQKNFRQITYQKEIISGKINALVQSEDSILIAESPIPKLSLINFEEHKQQIKNYYQKEANISHNITSIEKQKILPGFNLEYFTGSNNNTSGQVYGYQVGLKIPLFFSSYNSQIKAAKINEKVADAQLQDKIVLLENEIETLHNRLKMFASDLEYYEDFGLKQADEIIKVALRSYQEGEIDFFNYIQSMESAISIKLSYLEKLNEYNNTIISLNNLSL</sequence>
<dbReference type="Gene3D" id="3.30.70.1440">
    <property type="entry name" value="Multidrug efflux transporter AcrB pore domain"/>
    <property type="match status" value="1"/>
</dbReference>
<comment type="subcellular location">
    <subcellularLocation>
        <location evidence="1">Cell membrane</location>
        <topology evidence="1">Multi-pass membrane protein</topology>
    </subcellularLocation>
</comment>
<dbReference type="STRING" id="1334022.SAMN04487907_108167"/>
<accession>A0A1I1LU56</accession>
<dbReference type="PANTHER" id="PTHR32063">
    <property type="match status" value="1"/>
</dbReference>
<gene>
    <name evidence="10" type="ORF">SAMN04487907_108167</name>
</gene>
<evidence type="ECO:0000256" key="8">
    <source>
        <dbReference type="ARBA" id="ARBA00023136"/>
    </source>
</evidence>
<name>A0A1I1LU56_9FLAO</name>
<feature type="transmembrane region" description="Helical" evidence="9">
    <location>
        <begin position="12"/>
        <end position="31"/>
    </location>
</feature>
<proteinExistence type="inferred from homology"/>
<dbReference type="EMBL" id="FOKV01000008">
    <property type="protein sequence ID" value="SFC76664.1"/>
    <property type="molecule type" value="Genomic_DNA"/>
</dbReference>
<dbReference type="SUPFAM" id="SSF56954">
    <property type="entry name" value="Outer membrane efflux proteins (OEP)"/>
    <property type="match status" value="1"/>
</dbReference>
<keyword evidence="8 9" id="KW-0472">Membrane</keyword>
<dbReference type="SUPFAM" id="SSF82714">
    <property type="entry name" value="Multidrug efflux transporter AcrB TolC docking domain, DN and DC subdomains"/>
    <property type="match status" value="2"/>
</dbReference>
<feature type="transmembrane region" description="Helical" evidence="9">
    <location>
        <begin position="905"/>
        <end position="924"/>
    </location>
</feature>
<organism evidence="10 11">
    <name type="scientific">Zunongwangia mangrovi</name>
    <dbReference type="NCBI Taxonomy" id="1334022"/>
    <lineage>
        <taxon>Bacteria</taxon>
        <taxon>Pseudomonadati</taxon>
        <taxon>Bacteroidota</taxon>
        <taxon>Flavobacteriia</taxon>
        <taxon>Flavobacteriales</taxon>
        <taxon>Flavobacteriaceae</taxon>
        <taxon>Zunongwangia</taxon>
    </lineage>
</organism>